<sequence>MSKRVVVIGGGVVGTSCAYYLNRAGWDVTVIDRGAIGGGSSAGNCGFVCPSHVLPLTEPGMVAKGLASLFRPNSAFKIKPRLDPALWSWLLHFARRCNERDMLEAARGIQPILDASLALYQQLIRDEGLDCEWRERGLFFVYKDRKAFEAYAPTDELLGGAFHCRAERHDGDAVLDVEPALKPGLAGGWHYREDAHLRPDKLMRAWRSNVEASGGSFRENCAFEGFERRNGSATAVKTVQGPIQADAFVLAAGAWTPRLNDDLGCKIPIQPGKGYSLTMPRPSICPSVPMIFPETRVAVTPFDAGYRLGSTMEFAGYDETIAPARLQLLRDGAAPFLQEPEAEPIQQTWFGWRPMTYDGLPIIDRAPALGNVMIAAGHNMLGLSMATGTGKLVAELLDGEPPSLDPRPYRATRF</sequence>
<dbReference type="InterPro" id="IPR036188">
    <property type="entry name" value="FAD/NAD-bd_sf"/>
</dbReference>
<name>A0ABT6FFK7_9BACT</name>
<keyword evidence="4" id="KW-1185">Reference proteome</keyword>
<protein>
    <submittedName>
        <fullName evidence="3">FAD-dependent oxidoreductase</fullName>
    </submittedName>
</protein>
<dbReference type="Gene3D" id="3.50.50.60">
    <property type="entry name" value="FAD/NAD(P)-binding domain"/>
    <property type="match status" value="2"/>
</dbReference>
<dbReference type="PANTHER" id="PTHR13847:SF289">
    <property type="entry name" value="GLYCINE OXIDASE"/>
    <property type="match status" value="1"/>
</dbReference>
<gene>
    <name evidence="3" type="ORF">PZE19_21525</name>
</gene>
<organism evidence="3 4">
    <name type="scientific">Paludisphaera mucosa</name>
    <dbReference type="NCBI Taxonomy" id="3030827"/>
    <lineage>
        <taxon>Bacteria</taxon>
        <taxon>Pseudomonadati</taxon>
        <taxon>Planctomycetota</taxon>
        <taxon>Planctomycetia</taxon>
        <taxon>Isosphaerales</taxon>
        <taxon>Isosphaeraceae</taxon>
        <taxon>Paludisphaera</taxon>
    </lineage>
</organism>
<dbReference type="Pfam" id="PF01266">
    <property type="entry name" value="DAO"/>
    <property type="match status" value="1"/>
</dbReference>
<comment type="caution">
    <text evidence="3">The sequence shown here is derived from an EMBL/GenBank/DDBJ whole genome shotgun (WGS) entry which is preliminary data.</text>
</comment>
<reference evidence="3 4" key="1">
    <citation type="submission" date="2023-03" db="EMBL/GenBank/DDBJ databases">
        <title>Paludisphaera mucosa sp. nov. a novel planctomycete from northern fen.</title>
        <authorList>
            <person name="Ivanova A."/>
        </authorList>
    </citation>
    <scope>NUCLEOTIDE SEQUENCE [LARGE SCALE GENOMIC DNA]</scope>
    <source>
        <strain evidence="3 4">Pla2</strain>
    </source>
</reference>
<dbReference type="SUPFAM" id="SSF51905">
    <property type="entry name" value="FAD/NAD(P)-binding domain"/>
    <property type="match status" value="1"/>
</dbReference>
<evidence type="ECO:0000313" key="3">
    <source>
        <dbReference type="EMBL" id="MDG3006360.1"/>
    </source>
</evidence>
<dbReference type="Proteomes" id="UP001216907">
    <property type="component" value="Unassembled WGS sequence"/>
</dbReference>
<keyword evidence="1" id="KW-0560">Oxidoreductase</keyword>
<accession>A0ABT6FFK7</accession>
<dbReference type="InterPro" id="IPR006076">
    <property type="entry name" value="FAD-dep_OxRdtase"/>
</dbReference>
<proteinExistence type="predicted"/>
<dbReference type="SUPFAM" id="SSF54373">
    <property type="entry name" value="FAD-linked reductases, C-terminal domain"/>
    <property type="match status" value="1"/>
</dbReference>
<dbReference type="PANTHER" id="PTHR13847">
    <property type="entry name" value="SARCOSINE DEHYDROGENASE-RELATED"/>
    <property type="match status" value="1"/>
</dbReference>
<evidence type="ECO:0000313" key="4">
    <source>
        <dbReference type="Proteomes" id="UP001216907"/>
    </source>
</evidence>
<evidence type="ECO:0000259" key="2">
    <source>
        <dbReference type="Pfam" id="PF01266"/>
    </source>
</evidence>
<evidence type="ECO:0000256" key="1">
    <source>
        <dbReference type="ARBA" id="ARBA00023002"/>
    </source>
</evidence>
<dbReference type="PROSITE" id="PS51257">
    <property type="entry name" value="PROKAR_LIPOPROTEIN"/>
    <property type="match status" value="1"/>
</dbReference>
<dbReference type="RefSeq" id="WP_277862660.1">
    <property type="nucleotide sequence ID" value="NZ_JARRAG010000002.1"/>
</dbReference>
<dbReference type="Gene3D" id="3.30.9.10">
    <property type="entry name" value="D-Amino Acid Oxidase, subunit A, domain 2"/>
    <property type="match status" value="1"/>
</dbReference>
<feature type="domain" description="FAD dependent oxidoreductase" evidence="2">
    <location>
        <begin position="4"/>
        <end position="396"/>
    </location>
</feature>
<dbReference type="EMBL" id="JARRAG010000002">
    <property type="protein sequence ID" value="MDG3006360.1"/>
    <property type="molecule type" value="Genomic_DNA"/>
</dbReference>